<evidence type="ECO:0000256" key="6">
    <source>
        <dbReference type="PROSITE-ProRule" id="PRU00023"/>
    </source>
</evidence>
<keyword evidence="8" id="KW-0732">Signal</keyword>
<dbReference type="RefSeq" id="WP_058283663.1">
    <property type="nucleotide sequence ID" value="NZ_CYUD01000016.1"/>
</dbReference>
<organism evidence="10 11">
    <name type="scientific">Ruegeria denitrificans</name>
    <dbReference type="NCBI Taxonomy" id="1715692"/>
    <lineage>
        <taxon>Bacteria</taxon>
        <taxon>Pseudomonadati</taxon>
        <taxon>Pseudomonadota</taxon>
        <taxon>Alphaproteobacteria</taxon>
        <taxon>Rhodobacterales</taxon>
        <taxon>Roseobacteraceae</taxon>
        <taxon>Ruegeria</taxon>
    </lineage>
</organism>
<dbReference type="Gene3D" id="1.10.760.10">
    <property type="entry name" value="Cytochrome c-like domain"/>
    <property type="match status" value="1"/>
</dbReference>
<dbReference type="PROSITE" id="PS50088">
    <property type="entry name" value="ANK_REPEAT"/>
    <property type="match status" value="3"/>
</dbReference>
<evidence type="ECO:0000256" key="4">
    <source>
        <dbReference type="ARBA" id="ARBA00023004"/>
    </source>
</evidence>
<dbReference type="GO" id="GO:0009055">
    <property type="term" value="F:electron transfer activity"/>
    <property type="evidence" value="ECO:0007669"/>
    <property type="project" value="InterPro"/>
</dbReference>
<feature type="signal peptide" evidence="8">
    <location>
        <begin position="1"/>
        <end position="26"/>
    </location>
</feature>
<keyword evidence="1 7" id="KW-0349">Heme</keyword>
<feature type="domain" description="Cytochrome c" evidence="9">
    <location>
        <begin position="195"/>
        <end position="299"/>
    </location>
</feature>
<keyword evidence="4 7" id="KW-0408">Iron</keyword>
<name>A0A0P1IPI8_9RHOB</name>
<dbReference type="InterPro" id="IPR050776">
    <property type="entry name" value="Ank_Repeat/CDKN_Inhibitor"/>
</dbReference>
<feature type="repeat" description="ANK" evidence="6">
    <location>
        <begin position="87"/>
        <end position="119"/>
    </location>
</feature>
<feature type="repeat" description="ANK" evidence="6">
    <location>
        <begin position="55"/>
        <end position="87"/>
    </location>
</feature>
<keyword evidence="5 6" id="KW-0040">ANK repeat</keyword>
<reference evidence="11" key="1">
    <citation type="submission" date="2015-09" db="EMBL/GenBank/DDBJ databases">
        <authorList>
            <person name="Rodrigo-Torres L."/>
            <person name="Arahal D.R."/>
        </authorList>
    </citation>
    <scope>NUCLEOTIDE SEQUENCE [LARGE SCALE GENOMIC DNA]</scope>
    <source>
        <strain evidence="11">CECT 5091</strain>
    </source>
</reference>
<evidence type="ECO:0000313" key="11">
    <source>
        <dbReference type="Proteomes" id="UP000051260"/>
    </source>
</evidence>
<dbReference type="STRING" id="1715692.RUE5091_04035"/>
<dbReference type="GO" id="GO:0020037">
    <property type="term" value="F:heme binding"/>
    <property type="evidence" value="ECO:0007669"/>
    <property type="project" value="InterPro"/>
</dbReference>
<evidence type="ECO:0000256" key="3">
    <source>
        <dbReference type="ARBA" id="ARBA00022737"/>
    </source>
</evidence>
<dbReference type="InterPro" id="IPR036909">
    <property type="entry name" value="Cyt_c-like_dom_sf"/>
</dbReference>
<evidence type="ECO:0000256" key="5">
    <source>
        <dbReference type="ARBA" id="ARBA00023043"/>
    </source>
</evidence>
<dbReference type="OrthoDB" id="8052864at2"/>
<keyword evidence="11" id="KW-1185">Reference proteome</keyword>
<evidence type="ECO:0000256" key="7">
    <source>
        <dbReference type="PROSITE-ProRule" id="PRU00433"/>
    </source>
</evidence>
<evidence type="ECO:0000256" key="1">
    <source>
        <dbReference type="ARBA" id="ARBA00022617"/>
    </source>
</evidence>
<dbReference type="AlphaFoldDB" id="A0A0P1IPI8"/>
<evidence type="ECO:0000259" key="9">
    <source>
        <dbReference type="PROSITE" id="PS51007"/>
    </source>
</evidence>
<dbReference type="Gene3D" id="1.25.40.20">
    <property type="entry name" value="Ankyrin repeat-containing domain"/>
    <property type="match status" value="1"/>
</dbReference>
<dbReference type="SMART" id="SM00248">
    <property type="entry name" value="ANK"/>
    <property type="match status" value="4"/>
</dbReference>
<feature type="repeat" description="ANK" evidence="6">
    <location>
        <begin position="121"/>
        <end position="153"/>
    </location>
</feature>
<keyword evidence="2 7" id="KW-0479">Metal-binding</keyword>
<dbReference type="PROSITE" id="PS50297">
    <property type="entry name" value="ANK_REP_REGION"/>
    <property type="match status" value="3"/>
</dbReference>
<dbReference type="Pfam" id="PF00034">
    <property type="entry name" value="Cytochrom_C"/>
    <property type="match status" value="1"/>
</dbReference>
<proteinExistence type="predicted"/>
<dbReference type="InterPro" id="IPR009056">
    <property type="entry name" value="Cyt_c-like_dom"/>
</dbReference>
<dbReference type="PROSITE" id="PS51007">
    <property type="entry name" value="CYTC"/>
    <property type="match status" value="1"/>
</dbReference>
<dbReference type="InterPro" id="IPR002110">
    <property type="entry name" value="Ankyrin_rpt"/>
</dbReference>
<evidence type="ECO:0000256" key="8">
    <source>
        <dbReference type="SAM" id="SignalP"/>
    </source>
</evidence>
<dbReference type="Proteomes" id="UP000051260">
    <property type="component" value="Unassembled WGS sequence"/>
</dbReference>
<protein>
    <submittedName>
        <fullName evidence="10">Cytochrome c552</fullName>
    </submittedName>
</protein>
<dbReference type="PANTHER" id="PTHR24201">
    <property type="entry name" value="ANK_REP_REGION DOMAIN-CONTAINING PROTEIN"/>
    <property type="match status" value="1"/>
</dbReference>
<evidence type="ECO:0000313" key="10">
    <source>
        <dbReference type="EMBL" id="CUK16764.1"/>
    </source>
</evidence>
<dbReference type="SUPFAM" id="SSF46626">
    <property type="entry name" value="Cytochrome c"/>
    <property type="match status" value="1"/>
</dbReference>
<dbReference type="InterPro" id="IPR036770">
    <property type="entry name" value="Ankyrin_rpt-contain_sf"/>
</dbReference>
<accession>A0A0P1IPI8</accession>
<dbReference type="SUPFAM" id="SSF48403">
    <property type="entry name" value="Ankyrin repeat"/>
    <property type="match status" value="1"/>
</dbReference>
<dbReference type="GO" id="GO:0046872">
    <property type="term" value="F:metal ion binding"/>
    <property type="evidence" value="ECO:0007669"/>
    <property type="project" value="UniProtKB-KW"/>
</dbReference>
<gene>
    <name evidence="10" type="primary">cycM_2</name>
    <name evidence="10" type="ORF">RUE5091_04035</name>
</gene>
<dbReference type="Pfam" id="PF12796">
    <property type="entry name" value="Ank_2"/>
    <property type="match status" value="2"/>
</dbReference>
<keyword evidence="3" id="KW-0677">Repeat</keyword>
<sequence length="301" mass="31590">MLRFSIANLFLFPVLTVALFSQVAQADDILQAASNGDAEALEASLAAEGSVDPTSLERPLFFAAQSGHTDIVAILLEHGADANATLDFGSPLQKAARGNHEKIVELLLKAGADPSAQAGDKDYTPLHDAAERGSLDAAKVLVAYGANVNAREFWGVPPIHLATIKDKAEMISFLSESGAQPIEPPPISETELAIADLELGRISAIGCTQCHIIEEGTVPSGAHNHGPSLIGVVGRTKAGVEGYKYSNAMASLSGDWNISELNQFIADPAGRVPGTEMALMPDLSDAERVALIAFLSTLRAQ</sequence>
<dbReference type="PANTHER" id="PTHR24201:SF2">
    <property type="entry name" value="ANKYRIN REPEAT DOMAIN-CONTAINING PROTEIN 42"/>
    <property type="match status" value="1"/>
</dbReference>
<feature type="chain" id="PRO_5006065488" evidence="8">
    <location>
        <begin position="27"/>
        <end position="301"/>
    </location>
</feature>
<dbReference type="EMBL" id="CYUD01000016">
    <property type="protein sequence ID" value="CUK16764.1"/>
    <property type="molecule type" value="Genomic_DNA"/>
</dbReference>
<evidence type="ECO:0000256" key="2">
    <source>
        <dbReference type="ARBA" id="ARBA00022723"/>
    </source>
</evidence>